<dbReference type="AlphaFoldDB" id="A0A1B1AH94"/>
<evidence type="ECO:0000313" key="3">
    <source>
        <dbReference type="Proteomes" id="UP000092498"/>
    </source>
</evidence>
<feature type="chain" id="PRO_5008518820" description="Lipoprotein" evidence="1">
    <location>
        <begin position="19"/>
        <end position="104"/>
    </location>
</feature>
<feature type="signal peptide" evidence="1">
    <location>
        <begin position="1"/>
        <end position="18"/>
    </location>
</feature>
<keyword evidence="1" id="KW-0732">Signal</keyword>
<accession>A0A1B1AH94</accession>
<dbReference type="STRING" id="1759059.ATE48_08405"/>
<gene>
    <name evidence="2" type="ORF">ATE48_08405</name>
</gene>
<organism evidence="2 3">
    <name type="scientific">Candidatus Viadribacter manganicus</name>
    <dbReference type="NCBI Taxonomy" id="1759059"/>
    <lineage>
        <taxon>Bacteria</taxon>
        <taxon>Pseudomonadati</taxon>
        <taxon>Pseudomonadota</taxon>
        <taxon>Alphaproteobacteria</taxon>
        <taxon>Hyphomonadales</taxon>
        <taxon>Hyphomonadaceae</taxon>
        <taxon>Candidatus Viadribacter</taxon>
    </lineage>
</organism>
<dbReference type="EMBL" id="CP013244">
    <property type="protein sequence ID" value="ANP45939.1"/>
    <property type="molecule type" value="Genomic_DNA"/>
</dbReference>
<dbReference type="KEGG" id="cbot:ATE48_08405"/>
<reference evidence="2 3" key="1">
    <citation type="submission" date="2015-11" db="EMBL/GenBank/DDBJ databases">
        <title>Whole-Genome Sequence of Candidatus Oderbacter manganicum from the National Park Lower Oder Valley, Germany.</title>
        <authorList>
            <person name="Braun B."/>
            <person name="Liere K."/>
            <person name="Szewzyk U."/>
        </authorList>
    </citation>
    <scope>NUCLEOTIDE SEQUENCE [LARGE SCALE GENOMIC DNA]</scope>
    <source>
        <strain evidence="2 3">OTSz_A_272</strain>
    </source>
</reference>
<proteinExistence type="predicted"/>
<evidence type="ECO:0008006" key="4">
    <source>
        <dbReference type="Google" id="ProtNLM"/>
    </source>
</evidence>
<dbReference type="Proteomes" id="UP000092498">
    <property type="component" value="Chromosome"/>
</dbReference>
<keyword evidence="3" id="KW-1185">Reference proteome</keyword>
<sequence length="104" mass="10972">MIRDLAALAALCVLGACAGILGPTKADLENAVHEFYARGENPAAPALANATIAEYEGCQPRGGIFTCPVIFTTEQGRVATMIWIVHAPNGAWHVRNIALNEGAR</sequence>
<dbReference type="InParanoid" id="A0A1B1AH94"/>
<name>A0A1B1AH94_9PROT</name>
<dbReference type="RefSeq" id="WP_066770087.1">
    <property type="nucleotide sequence ID" value="NZ_CP013244.1"/>
</dbReference>
<evidence type="ECO:0000256" key="1">
    <source>
        <dbReference type="SAM" id="SignalP"/>
    </source>
</evidence>
<evidence type="ECO:0000313" key="2">
    <source>
        <dbReference type="EMBL" id="ANP45939.1"/>
    </source>
</evidence>
<dbReference type="PROSITE" id="PS51257">
    <property type="entry name" value="PROKAR_LIPOPROTEIN"/>
    <property type="match status" value="1"/>
</dbReference>
<protein>
    <recommendedName>
        <fullName evidence="4">Lipoprotein</fullName>
    </recommendedName>
</protein>